<protein>
    <submittedName>
        <fullName evidence="5">Jacalin-type lectin domain-containing protein</fullName>
    </submittedName>
</protein>
<dbReference type="EMBL" id="JACAZF010000016">
    <property type="protein sequence ID" value="KAF7289961.1"/>
    <property type="molecule type" value="Genomic_DNA"/>
</dbReference>
<dbReference type="GO" id="GO:0030246">
    <property type="term" value="F:carbohydrate binding"/>
    <property type="evidence" value="ECO:0007669"/>
    <property type="project" value="UniProtKB-KW"/>
</dbReference>
<feature type="compositionally biased region" description="Basic and acidic residues" evidence="1">
    <location>
        <begin position="805"/>
        <end position="820"/>
    </location>
</feature>
<feature type="region of interest" description="Disordered" evidence="1">
    <location>
        <begin position="745"/>
        <end position="908"/>
    </location>
</feature>
<evidence type="ECO:0000259" key="4">
    <source>
        <dbReference type="Pfam" id="PF22669"/>
    </source>
</evidence>
<feature type="region of interest" description="Disordered" evidence="1">
    <location>
        <begin position="425"/>
        <end position="446"/>
    </location>
</feature>
<feature type="compositionally biased region" description="Polar residues" evidence="1">
    <location>
        <begin position="425"/>
        <end position="439"/>
    </location>
</feature>
<proteinExistence type="predicted"/>
<keyword evidence="5" id="KW-0430">Lectin</keyword>
<evidence type="ECO:0000256" key="1">
    <source>
        <dbReference type="SAM" id="MobiDB-lite"/>
    </source>
</evidence>
<dbReference type="GO" id="GO:0004767">
    <property type="term" value="F:sphingomyelin phosphodiesterase activity"/>
    <property type="evidence" value="ECO:0007669"/>
    <property type="project" value="InterPro"/>
</dbReference>
<keyword evidence="2" id="KW-0732">Signal</keyword>
<dbReference type="SUPFAM" id="SSF56219">
    <property type="entry name" value="DNase I-like"/>
    <property type="match status" value="1"/>
</dbReference>
<dbReference type="GO" id="GO:0016791">
    <property type="term" value="F:phosphatase activity"/>
    <property type="evidence" value="ECO:0007669"/>
    <property type="project" value="InterPro"/>
</dbReference>
<gene>
    <name evidence="5" type="ORF">MIND_01371400</name>
</gene>
<dbReference type="InterPro" id="IPR001229">
    <property type="entry name" value="Jacalin-like_lectin_dom"/>
</dbReference>
<feature type="signal peptide" evidence="2">
    <location>
        <begin position="1"/>
        <end position="18"/>
    </location>
</feature>
<dbReference type="PANTHER" id="PTHR16320">
    <property type="entry name" value="SPHINGOMYELINASE FAMILY MEMBER"/>
    <property type="match status" value="1"/>
</dbReference>
<dbReference type="InterPro" id="IPR036404">
    <property type="entry name" value="Jacalin-like_lectin_dom_sf"/>
</dbReference>
<dbReference type="InterPro" id="IPR000300">
    <property type="entry name" value="IPPc"/>
</dbReference>
<feature type="compositionally biased region" description="Gly residues" evidence="1">
    <location>
        <begin position="574"/>
        <end position="586"/>
    </location>
</feature>
<evidence type="ECO:0000259" key="3">
    <source>
        <dbReference type="Pfam" id="PF01419"/>
    </source>
</evidence>
<keyword evidence="6" id="KW-1185">Reference proteome</keyword>
<evidence type="ECO:0000313" key="6">
    <source>
        <dbReference type="Proteomes" id="UP000636479"/>
    </source>
</evidence>
<dbReference type="AlphaFoldDB" id="A0A8H6S0U4"/>
<dbReference type="Pfam" id="PF01419">
    <property type="entry name" value="Jacalin"/>
    <property type="match status" value="1"/>
</dbReference>
<feature type="domain" description="Inositol polyphosphate-related phosphatase" evidence="4">
    <location>
        <begin position="63"/>
        <end position="214"/>
    </location>
</feature>
<evidence type="ECO:0000313" key="5">
    <source>
        <dbReference type="EMBL" id="KAF7289961.1"/>
    </source>
</evidence>
<dbReference type="OrthoDB" id="40902at2759"/>
<feature type="chain" id="PRO_5034149712" evidence="2">
    <location>
        <begin position="19"/>
        <end position="908"/>
    </location>
</feature>
<dbReference type="Gene3D" id="2.100.10.30">
    <property type="entry name" value="Jacalin-like lectin domain"/>
    <property type="match status" value="1"/>
</dbReference>
<dbReference type="GeneID" id="59352650"/>
<feature type="domain" description="Jacalin-type lectin" evidence="3">
    <location>
        <begin position="309"/>
        <end position="424"/>
    </location>
</feature>
<dbReference type="SUPFAM" id="SSF51101">
    <property type="entry name" value="Mannose-binding lectins"/>
    <property type="match status" value="1"/>
</dbReference>
<feature type="region of interest" description="Disordered" evidence="1">
    <location>
        <begin position="556"/>
        <end position="609"/>
    </location>
</feature>
<comment type="caution">
    <text evidence="5">The sequence shown here is derived from an EMBL/GenBank/DDBJ whole genome shotgun (WGS) entry which is preliminary data.</text>
</comment>
<reference evidence="5" key="1">
    <citation type="submission" date="2020-05" db="EMBL/GenBank/DDBJ databases">
        <title>Mycena genomes resolve the evolution of fungal bioluminescence.</title>
        <authorList>
            <person name="Tsai I.J."/>
        </authorList>
    </citation>
    <scope>NUCLEOTIDE SEQUENCE</scope>
    <source>
        <strain evidence="5">171206Taipei</strain>
    </source>
</reference>
<dbReference type="GO" id="GO:0046856">
    <property type="term" value="P:phosphatidylinositol dephosphorylation"/>
    <property type="evidence" value="ECO:0007669"/>
    <property type="project" value="InterPro"/>
</dbReference>
<dbReference type="InterPro" id="IPR038772">
    <property type="entry name" value="Sph/SMPD2-like"/>
</dbReference>
<name>A0A8H6S0U4_9AGAR</name>
<dbReference type="Gene3D" id="3.60.10.10">
    <property type="entry name" value="Endonuclease/exonuclease/phosphatase"/>
    <property type="match status" value="1"/>
</dbReference>
<dbReference type="CDD" id="cd09615">
    <property type="entry name" value="Jacalin_EEP"/>
    <property type="match status" value="1"/>
</dbReference>
<evidence type="ECO:0000256" key="2">
    <source>
        <dbReference type="SAM" id="SignalP"/>
    </source>
</evidence>
<dbReference type="Proteomes" id="UP000636479">
    <property type="component" value="Unassembled WGS sequence"/>
</dbReference>
<sequence>MLLSLALVSAFAQWFAKAQTPAPSGQFNVLSMNVAGLPAILNGNGEGNDATKQNNTRLIGTNMAKLNYSVIHVQEDFNYHAYLYSTDTHPFRTATSGGVPFGSGLNTLSNFPWFSDVIRVKWKRCSDASENDCLTPKGFTFMRIRFDVGTYIDFYNLHADAGTEAGDETARAANLQQVADYIDTWSTGNAVLVFGDTNARYTRVGDGIRIFQTQNGMLDGWVESVKGGVYPTLNTSALVCNDGVPTNTSCEVVDKILYRSNKLISLTNHGFSYDTARFLNSTGGMLSDHNPIRVDFDWALAPTWRQSDLQGGPHGDWFNDLPNVPNGAKTKTLTIRGGSRLDSVALTLTNGQSFVHGGTGGTAVSLTLAAGENIIAGTLCWDKFNGDTRNFYASFQTSGGRVLKTGAQTSQCATMTAPTGFSIVSGTPSATNTGPSQAQKKPATRANSPKEYIYMNKKQLYECGQEKGAWETATAHEACEGLHQKGAFITDYEEGVTPSVQQIAMTVLRMGADLQSRDVNMAWCCRAVARLLDEVAKDAAEAMDRKMNRVLEILEETGDNKEGDGGVAETHGDNGTGDVGKGGGDGQGKRDAEGFRMRLQQPEQARKTRDQIEMIGKANEREQQLWIEGAAVEGLSEKEMVEKAKYAIEHAAEDERAPEWVKVLAARRVKNGALLLRMASREATEWVKERMERFSTGMGGTARYRERLYDVVVEFVPKTIAPIGEYTLRELEDNNNMRRNDIGAARFIKPEERHRPGQKSRPHDSGLPQTRGGEQVLSAWHVRGGEEGTGEEDAYRTNEVPQVPEDWHRSRGRDMPSERGHVRKMRREASNGRLHSRGRGEKVRELRGSGRRDGLQDTWGSGPTVPSLRREAEERAGKEPGREIHILPRARRQDDVARGWEEHHRRRV</sequence>
<feature type="compositionally biased region" description="Basic and acidic residues" evidence="1">
    <location>
        <begin position="868"/>
        <end position="908"/>
    </location>
</feature>
<dbReference type="PANTHER" id="PTHR16320:SF1">
    <property type="entry name" value="SPHINGOMYELINASE DDB_G0288017"/>
    <property type="match status" value="1"/>
</dbReference>
<feature type="compositionally biased region" description="Basic and acidic residues" evidence="1">
    <location>
        <begin position="587"/>
        <end position="596"/>
    </location>
</feature>
<feature type="compositionally biased region" description="Basic and acidic residues" evidence="1">
    <location>
        <begin position="838"/>
        <end position="855"/>
    </location>
</feature>
<dbReference type="Pfam" id="PF22669">
    <property type="entry name" value="Exo_endo_phos2"/>
    <property type="match status" value="1"/>
</dbReference>
<organism evidence="5 6">
    <name type="scientific">Mycena indigotica</name>
    <dbReference type="NCBI Taxonomy" id="2126181"/>
    <lineage>
        <taxon>Eukaryota</taxon>
        <taxon>Fungi</taxon>
        <taxon>Dikarya</taxon>
        <taxon>Basidiomycota</taxon>
        <taxon>Agaricomycotina</taxon>
        <taxon>Agaricomycetes</taxon>
        <taxon>Agaricomycetidae</taxon>
        <taxon>Agaricales</taxon>
        <taxon>Marasmiineae</taxon>
        <taxon>Mycenaceae</taxon>
        <taxon>Mycena</taxon>
    </lineage>
</organism>
<dbReference type="RefSeq" id="XP_037213690.1">
    <property type="nucleotide sequence ID" value="XM_037370134.1"/>
</dbReference>
<dbReference type="GO" id="GO:0005737">
    <property type="term" value="C:cytoplasm"/>
    <property type="evidence" value="ECO:0007669"/>
    <property type="project" value="TreeGrafter"/>
</dbReference>
<dbReference type="InterPro" id="IPR036691">
    <property type="entry name" value="Endo/exonu/phosph_ase_sf"/>
</dbReference>
<accession>A0A8H6S0U4</accession>